<dbReference type="EMBL" id="VDFV01000037">
    <property type="protein sequence ID" value="TNC65528.1"/>
    <property type="molecule type" value="Genomic_DNA"/>
</dbReference>
<dbReference type="PANTHER" id="PTHR43280:SF27">
    <property type="entry name" value="TRANSCRIPTIONAL REGULATOR MTLR"/>
    <property type="match status" value="1"/>
</dbReference>
<dbReference type="PANTHER" id="PTHR43280">
    <property type="entry name" value="ARAC-FAMILY TRANSCRIPTIONAL REGULATOR"/>
    <property type="match status" value="1"/>
</dbReference>
<name>A0A5C4NB02_9RHOB</name>
<keyword evidence="3" id="KW-0804">Transcription</keyword>
<dbReference type="Pfam" id="PF02311">
    <property type="entry name" value="AraC_binding"/>
    <property type="match status" value="1"/>
</dbReference>
<dbReference type="SUPFAM" id="SSF51182">
    <property type="entry name" value="RmlC-like cupins"/>
    <property type="match status" value="1"/>
</dbReference>
<accession>A0A5C4NB02</accession>
<sequence>MARTGALAGASPPVRAVLRVPLSGLRDKGRMDLGPASEQYRKGHFLVRNPKVLMPAPTPRPERRFYAEDRAIGRFGMRLFEPRLMPTPHWHGHVEGNVLTGGSMTYRVEDQEIEIPPGRLVLFWANIPHQLVRLSPTGEEPLRLANIYLPLDVFLFMPHIARLQVVLLSGGMVILDPDLLPAGQVEAWYRDYRSGQPERREILYMELNALLRRSLLQPLDTLRVPMGNPEGAEHPQRTRVAHVVTMLRFILENLAQPMTNADVARVTGLHETYALSLFTQVVRMPMRRFIIRMRLLRARALLLESNATVASVAAQAGFPSLSQFYDHFVRAYGVTPQALRHNRS</sequence>
<dbReference type="SUPFAM" id="SSF46689">
    <property type="entry name" value="Homeodomain-like"/>
    <property type="match status" value="1"/>
</dbReference>
<dbReference type="PROSITE" id="PS01124">
    <property type="entry name" value="HTH_ARAC_FAMILY_2"/>
    <property type="match status" value="1"/>
</dbReference>
<keyword evidence="2" id="KW-0238">DNA-binding</keyword>
<dbReference type="PROSITE" id="PS00041">
    <property type="entry name" value="HTH_ARAC_FAMILY_1"/>
    <property type="match status" value="1"/>
</dbReference>
<reference evidence="5 6" key="1">
    <citation type="submission" date="2019-06" db="EMBL/GenBank/DDBJ databases">
        <authorList>
            <person name="Jiang L."/>
        </authorList>
    </citation>
    <scope>NUCLEOTIDE SEQUENCE [LARGE SCALE GENOMIC DNA]</scope>
    <source>
        <strain evidence="5 6">YIM 48858</strain>
    </source>
</reference>
<dbReference type="Gene3D" id="2.60.120.10">
    <property type="entry name" value="Jelly Rolls"/>
    <property type="match status" value="1"/>
</dbReference>
<keyword evidence="6" id="KW-1185">Reference proteome</keyword>
<dbReference type="InterPro" id="IPR003313">
    <property type="entry name" value="AraC-bd"/>
</dbReference>
<evidence type="ECO:0000256" key="2">
    <source>
        <dbReference type="ARBA" id="ARBA00023125"/>
    </source>
</evidence>
<dbReference type="AlphaFoldDB" id="A0A5C4NB02"/>
<dbReference type="InterPro" id="IPR018060">
    <property type="entry name" value="HTH_AraC"/>
</dbReference>
<evidence type="ECO:0000256" key="3">
    <source>
        <dbReference type="ARBA" id="ARBA00023163"/>
    </source>
</evidence>
<dbReference type="SMART" id="SM00342">
    <property type="entry name" value="HTH_ARAC"/>
    <property type="match status" value="1"/>
</dbReference>
<dbReference type="InterPro" id="IPR018062">
    <property type="entry name" value="HTH_AraC-typ_CS"/>
</dbReference>
<keyword evidence="1" id="KW-0805">Transcription regulation</keyword>
<protein>
    <submittedName>
        <fullName evidence="5">Helix-turn-helix domain-containing protein</fullName>
    </submittedName>
</protein>
<organism evidence="5 6">
    <name type="scientific">Rubellimicrobium roseum</name>
    <dbReference type="NCBI Taxonomy" id="687525"/>
    <lineage>
        <taxon>Bacteria</taxon>
        <taxon>Pseudomonadati</taxon>
        <taxon>Pseudomonadota</taxon>
        <taxon>Alphaproteobacteria</taxon>
        <taxon>Rhodobacterales</taxon>
        <taxon>Roseobacteraceae</taxon>
        <taxon>Rubellimicrobium</taxon>
    </lineage>
</organism>
<dbReference type="OrthoDB" id="345413at2"/>
<feature type="domain" description="HTH araC/xylS-type" evidence="4">
    <location>
        <begin position="244"/>
        <end position="342"/>
    </location>
</feature>
<gene>
    <name evidence="5" type="ORF">FHG71_17500</name>
</gene>
<evidence type="ECO:0000256" key="1">
    <source>
        <dbReference type="ARBA" id="ARBA00023015"/>
    </source>
</evidence>
<evidence type="ECO:0000313" key="6">
    <source>
        <dbReference type="Proteomes" id="UP000305709"/>
    </source>
</evidence>
<dbReference type="Gene3D" id="1.10.10.60">
    <property type="entry name" value="Homeodomain-like"/>
    <property type="match status" value="1"/>
</dbReference>
<dbReference type="InterPro" id="IPR014710">
    <property type="entry name" value="RmlC-like_jellyroll"/>
</dbReference>
<comment type="caution">
    <text evidence="5">The sequence shown here is derived from an EMBL/GenBank/DDBJ whole genome shotgun (WGS) entry which is preliminary data.</text>
</comment>
<proteinExistence type="predicted"/>
<dbReference type="InterPro" id="IPR009057">
    <property type="entry name" value="Homeodomain-like_sf"/>
</dbReference>
<dbReference type="InterPro" id="IPR011051">
    <property type="entry name" value="RmlC_Cupin_sf"/>
</dbReference>
<dbReference type="Pfam" id="PF12833">
    <property type="entry name" value="HTH_18"/>
    <property type="match status" value="1"/>
</dbReference>
<evidence type="ECO:0000313" key="5">
    <source>
        <dbReference type="EMBL" id="TNC65528.1"/>
    </source>
</evidence>
<dbReference type="GO" id="GO:0043565">
    <property type="term" value="F:sequence-specific DNA binding"/>
    <property type="evidence" value="ECO:0007669"/>
    <property type="project" value="InterPro"/>
</dbReference>
<dbReference type="GO" id="GO:0003700">
    <property type="term" value="F:DNA-binding transcription factor activity"/>
    <property type="evidence" value="ECO:0007669"/>
    <property type="project" value="InterPro"/>
</dbReference>
<dbReference type="Proteomes" id="UP000305709">
    <property type="component" value="Unassembled WGS sequence"/>
</dbReference>
<evidence type="ECO:0000259" key="4">
    <source>
        <dbReference type="PROSITE" id="PS01124"/>
    </source>
</evidence>